<dbReference type="SUPFAM" id="SSF51735">
    <property type="entry name" value="NAD(P)-binding Rossmann-fold domains"/>
    <property type="match status" value="1"/>
</dbReference>
<dbReference type="InterPro" id="IPR013149">
    <property type="entry name" value="ADH-like_C"/>
</dbReference>
<dbReference type="InterPro" id="IPR011032">
    <property type="entry name" value="GroES-like_sf"/>
</dbReference>
<dbReference type="AlphaFoldDB" id="A0A844XAL4"/>
<gene>
    <name evidence="2" type="ORF">GRF63_02055</name>
</gene>
<dbReference type="Gene3D" id="3.90.180.10">
    <property type="entry name" value="Medium-chain alcohol dehydrogenases, catalytic domain"/>
    <property type="match status" value="1"/>
</dbReference>
<dbReference type="PANTHER" id="PTHR45033:SF2">
    <property type="entry name" value="ZINC-TYPE ALCOHOL DEHYDROGENASE-LIKE PROTEIN C1773.06C"/>
    <property type="match status" value="1"/>
</dbReference>
<dbReference type="InterPro" id="IPR036291">
    <property type="entry name" value="NAD(P)-bd_dom_sf"/>
</dbReference>
<evidence type="ECO:0000313" key="2">
    <source>
        <dbReference type="EMBL" id="MWV26678.1"/>
    </source>
</evidence>
<dbReference type="CDD" id="cd08276">
    <property type="entry name" value="MDR7"/>
    <property type="match status" value="1"/>
</dbReference>
<feature type="domain" description="Enoyl reductase (ER)" evidence="1">
    <location>
        <begin position="12"/>
        <end position="332"/>
    </location>
</feature>
<dbReference type="PANTHER" id="PTHR45033">
    <property type="match status" value="1"/>
</dbReference>
<comment type="caution">
    <text evidence="2">The sequence shown here is derived from an EMBL/GenBank/DDBJ whole genome shotgun (WGS) entry which is preliminary data.</text>
</comment>
<dbReference type="RefSeq" id="WP_160484349.1">
    <property type="nucleotide sequence ID" value="NZ_WUBR01000001.1"/>
</dbReference>
<protein>
    <submittedName>
        <fullName evidence="2">Zinc-binding dehydrogenase</fullName>
    </submittedName>
</protein>
<dbReference type="Proteomes" id="UP000461409">
    <property type="component" value="Unassembled WGS sequence"/>
</dbReference>
<dbReference type="SMART" id="SM00829">
    <property type="entry name" value="PKS_ER"/>
    <property type="match status" value="1"/>
</dbReference>
<dbReference type="InterPro" id="IPR052711">
    <property type="entry name" value="Zinc_ADH-like"/>
</dbReference>
<proteinExistence type="predicted"/>
<evidence type="ECO:0000313" key="3">
    <source>
        <dbReference type="Proteomes" id="UP000461409"/>
    </source>
</evidence>
<keyword evidence="3" id="KW-1185">Reference proteome</keyword>
<evidence type="ECO:0000259" key="1">
    <source>
        <dbReference type="SMART" id="SM00829"/>
    </source>
</evidence>
<dbReference type="SUPFAM" id="SSF50129">
    <property type="entry name" value="GroES-like"/>
    <property type="match status" value="1"/>
</dbReference>
<name>A0A844XAL4_9SPHN</name>
<dbReference type="InterPro" id="IPR013154">
    <property type="entry name" value="ADH-like_N"/>
</dbReference>
<dbReference type="GO" id="GO:0016491">
    <property type="term" value="F:oxidoreductase activity"/>
    <property type="evidence" value="ECO:0007669"/>
    <property type="project" value="InterPro"/>
</dbReference>
<accession>A0A844XAL4</accession>
<reference evidence="2 3" key="1">
    <citation type="submission" date="2019-12" db="EMBL/GenBank/DDBJ databases">
        <authorList>
            <person name="Lee S.D."/>
        </authorList>
    </citation>
    <scope>NUCLEOTIDE SEQUENCE [LARGE SCALE GENOMIC DNA]</scope>
    <source>
        <strain evidence="2 3">GH3-10</strain>
    </source>
</reference>
<dbReference type="Pfam" id="PF00107">
    <property type="entry name" value="ADH_zinc_N"/>
    <property type="match status" value="1"/>
</dbReference>
<reference evidence="2 3" key="2">
    <citation type="submission" date="2020-02" db="EMBL/GenBank/DDBJ databases">
        <title>Erythrobacter dongmakensis sp. nov., isolated from a tidal mudflat.</title>
        <authorList>
            <person name="Kim I.S."/>
        </authorList>
    </citation>
    <scope>NUCLEOTIDE SEQUENCE [LARGE SCALE GENOMIC DNA]</scope>
    <source>
        <strain evidence="2 3">GH3-10</strain>
    </source>
</reference>
<dbReference type="Pfam" id="PF08240">
    <property type="entry name" value="ADH_N"/>
    <property type="match status" value="1"/>
</dbReference>
<dbReference type="InterPro" id="IPR020843">
    <property type="entry name" value="ER"/>
</dbReference>
<dbReference type="Gene3D" id="3.40.50.720">
    <property type="entry name" value="NAD(P)-binding Rossmann-like Domain"/>
    <property type="match status" value="1"/>
</dbReference>
<organism evidence="2 3">
    <name type="scientific">Aurantiacibacter rhizosphaerae</name>
    <dbReference type="NCBI Taxonomy" id="2691582"/>
    <lineage>
        <taxon>Bacteria</taxon>
        <taxon>Pseudomonadati</taxon>
        <taxon>Pseudomonadota</taxon>
        <taxon>Alphaproteobacteria</taxon>
        <taxon>Sphingomonadales</taxon>
        <taxon>Erythrobacteraceae</taxon>
        <taxon>Aurantiacibacter</taxon>
    </lineage>
</organism>
<dbReference type="EMBL" id="WUBR01000001">
    <property type="protein sequence ID" value="MWV26678.1"/>
    <property type="molecule type" value="Genomic_DNA"/>
</dbReference>
<sequence length="335" mass="34840">MRAWLLPEGSDGFDKLYMDELPDPEPGPGQVVVAPSAWSINYRDFAVASGKYFGGALTQPSIPLSDGAGKVVATGEGVKSLRVGDEVQSLFFQGWLHGPPKMVPALGDGKAPGMLAEKVVLDEHGVIPIARSLDMEQAACMPCAGVTAWNALFEGGNPLKAGQKVLVLGSGGVSLIALKLAKAAGAEVIATSSSDEKLEQVKALGADHVVNYKDTPEWGAYVQEKFGGANKIVEVGGTGTLAQSMNACAPLAEIALIGVLADGTPPEPRGLMFTGSSIRGIFVGSASMASELNAFVDKHHLTFPVGKTFAFEDADKAYAHGWGPDSFGKTVISLN</sequence>